<dbReference type="KEGG" id="fli:Fleli_0351"/>
<keyword evidence="3" id="KW-1185">Reference proteome</keyword>
<dbReference type="HOGENOM" id="CLU_1522997_0_0_10"/>
<sequence length="176" mass="20698" precursor="true">MKIFFITIIICLLSFKAKAQHNCHIIYDSYVFVYSGDDTLMFQEGVINKGKIPIMAMQIDSNIFKSALPIINTQDTTILLITSYGNKLTDIKIAFIKNKQTFIRNIKEKKYKKKNIYLNNIPQGSYKVECKYDYNPFEHNILIFVDAKLVTYCTYYNEYDGNNLSDFFSYFRNLNF</sequence>
<evidence type="ECO:0000313" key="2">
    <source>
        <dbReference type="EMBL" id="AFM02832.1"/>
    </source>
</evidence>
<feature type="signal peptide" evidence="1">
    <location>
        <begin position="1"/>
        <end position="19"/>
    </location>
</feature>
<protein>
    <submittedName>
        <fullName evidence="2">Uncharacterized protein</fullName>
    </submittedName>
</protein>
<dbReference type="AlphaFoldDB" id="I4AFU7"/>
<dbReference type="EMBL" id="CP003345">
    <property type="protein sequence ID" value="AFM02832.1"/>
    <property type="molecule type" value="Genomic_DNA"/>
</dbReference>
<name>I4AFU7_BERLS</name>
<organism evidence="2 3">
    <name type="scientific">Bernardetia litoralis (strain ATCC 23117 / DSM 6794 / NBRC 15988 / NCIMB 1366 / Fx l1 / Sio-4)</name>
    <name type="common">Flexibacter litoralis</name>
    <dbReference type="NCBI Taxonomy" id="880071"/>
    <lineage>
        <taxon>Bacteria</taxon>
        <taxon>Pseudomonadati</taxon>
        <taxon>Bacteroidota</taxon>
        <taxon>Cytophagia</taxon>
        <taxon>Cytophagales</taxon>
        <taxon>Bernardetiaceae</taxon>
        <taxon>Bernardetia</taxon>
    </lineage>
</organism>
<keyword evidence="1" id="KW-0732">Signal</keyword>
<feature type="chain" id="PRO_5003685637" evidence="1">
    <location>
        <begin position="20"/>
        <end position="176"/>
    </location>
</feature>
<evidence type="ECO:0000313" key="3">
    <source>
        <dbReference type="Proteomes" id="UP000006054"/>
    </source>
</evidence>
<dbReference type="Proteomes" id="UP000006054">
    <property type="component" value="Chromosome"/>
</dbReference>
<accession>I4AFU7</accession>
<proteinExistence type="predicted"/>
<dbReference type="STRING" id="880071.Fleli_0351"/>
<dbReference type="RefSeq" id="WP_014796294.1">
    <property type="nucleotide sequence ID" value="NC_018018.1"/>
</dbReference>
<reference evidence="3" key="1">
    <citation type="submission" date="2012-06" db="EMBL/GenBank/DDBJ databases">
        <title>The complete genome of Flexibacter litoralis DSM 6794.</title>
        <authorList>
            <person name="Lucas S."/>
            <person name="Copeland A."/>
            <person name="Lapidus A."/>
            <person name="Glavina del Rio T."/>
            <person name="Dalin E."/>
            <person name="Tice H."/>
            <person name="Bruce D."/>
            <person name="Goodwin L."/>
            <person name="Pitluck S."/>
            <person name="Peters L."/>
            <person name="Ovchinnikova G."/>
            <person name="Lu M."/>
            <person name="Kyrpides N."/>
            <person name="Mavromatis K."/>
            <person name="Ivanova N."/>
            <person name="Brettin T."/>
            <person name="Detter J.C."/>
            <person name="Han C."/>
            <person name="Larimer F."/>
            <person name="Land M."/>
            <person name="Hauser L."/>
            <person name="Markowitz V."/>
            <person name="Cheng J.-F."/>
            <person name="Hugenholtz P."/>
            <person name="Woyke T."/>
            <person name="Wu D."/>
            <person name="Spring S."/>
            <person name="Lang E."/>
            <person name="Kopitz M."/>
            <person name="Brambilla E."/>
            <person name="Klenk H.-P."/>
            <person name="Eisen J.A."/>
        </authorList>
    </citation>
    <scope>NUCLEOTIDE SEQUENCE [LARGE SCALE GENOMIC DNA]</scope>
    <source>
        <strain evidence="3">ATCC 23117 / DSM 6794 / NBRC 15988 / NCIMB 1366 / Sio-4</strain>
    </source>
</reference>
<evidence type="ECO:0000256" key="1">
    <source>
        <dbReference type="SAM" id="SignalP"/>
    </source>
</evidence>
<gene>
    <name evidence="2" type="ordered locus">Fleli_0351</name>
</gene>